<accession>A0A8K0G9V4</accession>
<feature type="non-terminal residue" evidence="1">
    <location>
        <position position="52"/>
    </location>
</feature>
<sequence length="52" mass="6285">MEVQMYKMMSNEYRFFPLTFKANTCAEYKRDSFDIKGMLSRSSNVDPCNFRR</sequence>
<name>A0A8K0G9V4_IGNLU</name>
<evidence type="ECO:0000313" key="2">
    <source>
        <dbReference type="Proteomes" id="UP000801492"/>
    </source>
</evidence>
<protein>
    <submittedName>
        <fullName evidence="1">Uncharacterized protein</fullName>
    </submittedName>
</protein>
<gene>
    <name evidence="1" type="ORF">ILUMI_14619</name>
</gene>
<dbReference type="AlphaFoldDB" id="A0A8K0G9V4"/>
<organism evidence="1 2">
    <name type="scientific">Ignelater luminosus</name>
    <name type="common">Cucubano</name>
    <name type="synonym">Pyrophorus luminosus</name>
    <dbReference type="NCBI Taxonomy" id="2038154"/>
    <lineage>
        <taxon>Eukaryota</taxon>
        <taxon>Metazoa</taxon>
        <taxon>Ecdysozoa</taxon>
        <taxon>Arthropoda</taxon>
        <taxon>Hexapoda</taxon>
        <taxon>Insecta</taxon>
        <taxon>Pterygota</taxon>
        <taxon>Neoptera</taxon>
        <taxon>Endopterygota</taxon>
        <taxon>Coleoptera</taxon>
        <taxon>Polyphaga</taxon>
        <taxon>Elateriformia</taxon>
        <taxon>Elateroidea</taxon>
        <taxon>Elateridae</taxon>
        <taxon>Agrypninae</taxon>
        <taxon>Pyrophorini</taxon>
        <taxon>Ignelater</taxon>
    </lineage>
</organism>
<dbReference type="EMBL" id="VTPC01028575">
    <property type="protein sequence ID" value="KAF2891554.1"/>
    <property type="molecule type" value="Genomic_DNA"/>
</dbReference>
<keyword evidence="2" id="KW-1185">Reference proteome</keyword>
<dbReference type="Proteomes" id="UP000801492">
    <property type="component" value="Unassembled WGS sequence"/>
</dbReference>
<evidence type="ECO:0000313" key="1">
    <source>
        <dbReference type="EMBL" id="KAF2891554.1"/>
    </source>
</evidence>
<proteinExistence type="predicted"/>
<comment type="caution">
    <text evidence="1">The sequence shown here is derived from an EMBL/GenBank/DDBJ whole genome shotgun (WGS) entry which is preliminary data.</text>
</comment>
<reference evidence="1" key="1">
    <citation type="submission" date="2019-08" db="EMBL/GenBank/DDBJ databases">
        <title>The genome of the North American firefly Photinus pyralis.</title>
        <authorList>
            <consortium name="Photinus pyralis genome working group"/>
            <person name="Fallon T.R."/>
            <person name="Sander Lower S.E."/>
            <person name="Weng J.-K."/>
        </authorList>
    </citation>
    <scope>NUCLEOTIDE SEQUENCE</scope>
    <source>
        <strain evidence="1">TRF0915ILg1</strain>
        <tissue evidence="1">Whole body</tissue>
    </source>
</reference>